<reference evidence="1" key="1">
    <citation type="submission" date="2023-03" db="UniProtKB">
        <authorList>
            <consortium name="EnsemblPlants"/>
        </authorList>
    </citation>
    <scope>IDENTIFICATION</scope>
</reference>
<name>A0A9I9CCH8_CUCME</name>
<dbReference type="AlphaFoldDB" id="A0A9I9CCH8"/>
<organism evidence="1">
    <name type="scientific">Cucumis melo</name>
    <name type="common">Muskmelon</name>
    <dbReference type="NCBI Taxonomy" id="3656"/>
    <lineage>
        <taxon>Eukaryota</taxon>
        <taxon>Viridiplantae</taxon>
        <taxon>Streptophyta</taxon>
        <taxon>Embryophyta</taxon>
        <taxon>Tracheophyta</taxon>
        <taxon>Spermatophyta</taxon>
        <taxon>Magnoliopsida</taxon>
        <taxon>eudicotyledons</taxon>
        <taxon>Gunneridae</taxon>
        <taxon>Pentapetalae</taxon>
        <taxon>rosids</taxon>
        <taxon>fabids</taxon>
        <taxon>Cucurbitales</taxon>
        <taxon>Cucurbitaceae</taxon>
        <taxon>Benincaseae</taxon>
        <taxon>Cucumis</taxon>
    </lineage>
</organism>
<sequence length="45" mass="5212">MKFLEQLGQGVPLGCPHEPSDLNLEEHEQKPVLLIPLIPYWRAFQ</sequence>
<accession>A0A9I9CCH8</accession>
<protein>
    <submittedName>
        <fullName evidence="1">Uncharacterized protein</fullName>
    </submittedName>
</protein>
<proteinExistence type="predicted"/>
<evidence type="ECO:0000313" key="1">
    <source>
        <dbReference type="EnsemblPlants" id="MELO3C000543.2.1"/>
    </source>
</evidence>
<dbReference type="EnsemblPlants" id="MELO3C000543.2.1">
    <property type="protein sequence ID" value="MELO3C000543.2.1"/>
    <property type="gene ID" value="MELO3C000543.2"/>
</dbReference>
<dbReference type="Gramene" id="MELO3C000543.2.1">
    <property type="protein sequence ID" value="MELO3C000543.2.1"/>
    <property type="gene ID" value="MELO3C000543.2"/>
</dbReference>